<feature type="transmembrane region" description="Helical" evidence="1">
    <location>
        <begin position="89"/>
        <end position="113"/>
    </location>
</feature>
<keyword evidence="1" id="KW-1133">Transmembrane helix</keyword>
<keyword evidence="1" id="KW-0472">Membrane</keyword>
<accession>A0A2S9GUM9</accession>
<dbReference type="RefSeq" id="WP_105533598.1">
    <property type="nucleotide sequence ID" value="NZ_PUGF01000023.1"/>
</dbReference>
<gene>
    <name evidence="2" type="ORF">S2091_3852</name>
</gene>
<evidence type="ECO:0000313" key="2">
    <source>
        <dbReference type="EMBL" id="PRC91437.1"/>
    </source>
</evidence>
<evidence type="ECO:0000313" key="3">
    <source>
        <dbReference type="Proteomes" id="UP000237839"/>
    </source>
</evidence>
<keyword evidence="3" id="KW-1185">Reference proteome</keyword>
<protein>
    <submittedName>
        <fullName evidence="2">Uncharacterized protein</fullName>
    </submittedName>
</protein>
<dbReference type="AlphaFoldDB" id="A0A2S9GUM9"/>
<dbReference type="Proteomes" id="UP000237839">
    <property type="component" value="Unassembled WGS sequence"/>
</dbReference>
<feature type="transmembrane region" description="Helical" evidence="1">
    <location>
        <begin position="36"/>
        <end position="55"/>
    </location>
</feature>
<sequence>MTDPNQGVTVHLGVEEANVGPTPIEEAQARSLTADMIFRGIMVVVVCVIFSWLNWNVMSFVREAFASDNAGLIAKPPMLPADRLITPNVVMAMIGATVVQTGIGFIAIMSYLFPKRTS</sequence>
<name>A0A2S9GUM9_9BURK</name>
<dbReference type="OrthoDB" id="8779566at2"/>
<organism evidence="2 3">
    <name type="scientific">Solimicrobium silvestre</name>
    <dbReference type="NCBI Taxonomy" id="2099400"/>
    <lineage>
        <taxon>Bacteria</taxon>
        <taxon>Pseudomonadati</taxon>
        <taxon>Pseudomonadota</taxon>
        <taxon>Betaproteobacteria</taxon>
        <taxon>Burkholderiales</taxon>
        <taxon>Oxalobacteraceae</taxon>
        <taxon>Solimicrobium</taxon>
    </lineage>
</organism>
<comment type="caution">
    <text evidence="2">The sequence shown here is derived from an EMBL/GenBank/DDBJ whole genome shotgun (WGS) entry which is preliminary data.</text>
</comment>
<reference evidence="2 3" key="1">
    <citation type="submission" date="2018-02" db="EMBL/GenBank/DDBJ databases">
        <title>Solimicrobium silvestre gen. nov., sp. nov., isolated from alpine forest soil.</title>
        <authorList>
            <person name="Margesin R."/>
            <person name="Albuquerque L."/>
            <person name="Zhang D.-C."/>
            <person name="Froufe H.J.C."/>
            <person name="Severino R."/>
            <person name="Roxo I."/>
            <person name="Egas C."/>
            <person name="Da Costa M.S."/>
        </authorList>
    </citation>
    <scope>NUCLEOTIDE SEQUENCE [LARGE SCALE GENOMIC DNA]</scope>
    <source>
        <strain evidence="2 3">S20-91</strain>
    </source>
</reference>
<dbReference type="EMBL" id="PUGF01000023">
    <property type="protein sequence ID" value="PRC91437.1"/>
    <property type="molecule type" value="Genomic_DNA"/>
</dbReference>
<proteinExistence type="predicted"/>
<keyword evidence="1" id="KW-0812">Transmembrane</keyword>
<evidence type="ECO:0000256" key="1">
    <source>
        <dbReference type="SAM" id="Phobius"/>
    </source>
</evidence>